<keyword evidence="3" id="KW-1185">Reference proteome</keyword>
<evidence type="ECO:0000313" key="3">
    <source>
        <dbReference type="Proteomes" id="UP000233556"/>
    </source>
</evidence>
<name>A0A2I0TR83_LIMLA</name>
<evidence type="ECO:0000259" key="1">
    <source>
        <dbReference type="SMART" id="SM01313"/>
    </source>
</evidence>
<organism evidence="2 3">
    <name type="scientific">Limosa lapponica baueri</name>
    <dbReference type="NCBI Taxonomy" id="1758121"/>
    <lineage>
        <taxon>Eukaryota</taxon>
        <taxon>Metazoa</taxon>
        <taxon>Chordata</taxon>
        <taxon>Craniata</taxon>
        <taxon>Vertebrata</taxon>
        <taxon>Euteleostomi</taxon>
        <taxon>Archelosauria</taxon>
        <taxon>Archosauria</taxon>
        <taxon>Dinosauria</taxon>
        <taxon>Saurischia</taxon>
        <taxon>Theropoda</taxon>
        <taxon>Coelurosauria</taxon>
        <taxon>Aves</taxon>
        <taxon>Neognathae</taxon>
        <taxon>Neoaves</taxon>
        <taxon>Charadriiformes</taxon>
        <taxon>Scolopacidae</taxon>
        <taxon>Limosa</taxon>
    </lineage>
</organism>
<dbReference type="Gene3D" id="2.30.29.90">
    <property type="match status" value="1"/>
</dbReference>
<reference evidence="3" key="2">
    <citation type="submission" date="2017-12" db="EMBL/GenBank/DDBJ databases">
        <title>Genome sequence of the Bar-tailed Godwit (Limosa lapponica baueri).</title>
        <authorList>
            <person name="Lima N.C.B."/>
            <person name="Parody-Merino A.M."/>
            <person name="Battley P.F."/>
            <person name="Fidler A.E."/>
            <person name="Prosdocimi F."/>
        </authorList>
    </citation>
    <scope>NUCLEOTIDE SEQUENCE [LARGE SCALE GENOMIC DNA]</scope>
</reference>
<dbReference type="InterPro" id="IPR028258">
    <property type="entry name" value="Sec3-PIP2_bind"/>
</dbReference>
<proteinExistence type="predicted"/>
<dbReference type="AlphaFoldDB" id="A0A2I0TR83"/>
<gene>
    <name evidence="2" type="ORF">llap_13452</name>
</gene>
<accession>A0A2I0TR83</accession>
<feature type="domain" description="Exocyst complex component Sec3 PIP2-binding N-terminal" evidence="1">
    <location>
        <begin position="71"/>
        <end position="151"/>
    </location>
</feature>
<reference evidence="3" key="1">
    <citation type="submission" date="2017-11" db="EMBL/GenBank/DDBJ databases">
        <authorList>
            <person name="Lima N.C."/>
            <person name="Parody-Merino A.M."/>
            <person name="Battley P.F."/>
            <person name="Fidler A.E."/>
            <person name="Prosdocimi F."/>
        </authorList>
    </citation>
    <scope>NUCLEOTIDE SEQUENCE [LARGE SCALE GENOMIC DNA]</scope>
</reference>
<protein>
    <submittedName>
        <fullName evidence="2">Exocyst complex component 1-like</fullName>
    </submittedName>
</protein>
<dbReference type="EMBL" id="KZ507775">
    <property type="protein sequence ID" value="PKU36243.1"/>
    <property type="molecule type" value="Genomic_DNA"/>
</dbReference>
<evidence type="ECO:0000313" key="2">
    <source>
        <dbReference type="EMBL" id="PKU36243.1"/>
    </source>
</evidence>
<sequence length="201" mass="22981">MVDARMGSWSQTIASASLLDGTDQRYTPVLSQLHHFQAASDASLTTLVVSPVPTEPFTGEKLVENSSGAEVTKSEEVEICMVKHLQVDREEKYEIVEEWFLKDLEMIDGKEADTDNPYFDMHFHKVYNLEAYSCASKYTFARTLNKLNEMYLKKDLKIVNFDDTYLNDDSIWSSNNRDCLVLMRICFYASNLLCLSLCPLS</sequence>
<dbReference type="Proteomes" id="UP000233556">
    <property type="component" value="Unassembled WGS sequence"/>
</dbReference>
<dbReference type="OrthoDB" id="8734520at2759"/>
<dbReference type="SMART" id="SM01313">
    <property type="entry name" value="Sec3-PIP2_bind"/>
    <property type="match status" value="1"/>
</dbReference>
<dbReference type="Pfam" id="PF15277">
    <property type="entry name" value="Sec3-PIP2_bind"/>
    <property type="match status" value="1"/>
</dbReference>